<evidence type="ECO:0000259" key="4">
    <source>
        <dbReference type="PROSITE" id="PS00498"/>
    </source>
</evidence>
<dbReference type="PRINTS" id="PR00092">
    <property type="entry name" value="TYROSINASE"/>
</dbReference>
<dbReference type="InterPro" id="IPR050316">
    <property type="entry name" value="Tyrosinase/Hemocyanin"/>
</dbReference>
<accession>A0A8B8EU86</accession>
<dbReference type="KEGG" id="cvn:111136737"/>
<protein>
    <submittedName>
        <fullName evidence="6">Uncharacterized protein LOC111136737</fullName>
    </submittedName>
</protein>
<evidence type="ECO:0000313" key="6">
    <source>
        <dbReference type="RefSeq" id="XP_022343534.1"/>
    </source>
</evidence>
<name>A0A8B8EU86_CRAVI</name>
<evidence type="ECO:0000256" key="3">
    <source>
        <dbReference type="SAM" id="SignalP"/>
    </source>
</evidence>
<keyword evidence="3" id="KW-0732">Signal</keyword>
<reference evidence="6" key="1">
    <citation type="submission" date="2025-08" db="UniProtKB">
        <authorList>
            <consortium name="RefSeq"/>
        </authorList>
    </citation>
    <scope>IDENTIFICATION</scope>
    <source>
        <tissue evidence="6">Whole sample</tissue>
    </source>
</reference>
<dbReference type="GO" id="GO:0046872">
    <property type="term" value="F:metal ion binding"/>
    <property type="evidence" value="ECO:0007669"/>
    <property type="project" value="UniProtKB-KW"/>
</dbReference>
<dbReference type="PANTHER" id="PTHR11474">
    <property type="entry name" value="TYROSINASE FAMILY MEMBER"/>
    <property type="match status" value="1"/>
</dbReference>
<dbReference type="PROSITE" id="PS00498">
    <property type="entry name" value="TYROSINASE_2"/>
    <property type="match status" value="1"/>
</dbReference>
<dbReference type="AlphaFoldDB" id="A0A8B8EU86"/>
<dbReference type="GeneID" id="111136737"/>
<feature type="chain" id="PRO_5034488590" evidence="3">
    <location>
        <begin position="20"/>
        <end position="703"/>
    </location>
</feature>
<organism evidence="5 6">
    <name type="scientific">Crassostrea virginica</name>
    <name type="common">Eastern oyster</name>
    <dbReference type="NCBI Taxonomy" id="6565"/>
    <lineage>
        <taxon>Eukaryota</taxon>
        <taxon>Metazoa</taxon>
        <taxon>Spiralia</taxon>
        <taxon>Lophotrochozoa</taxon>
        <taxon>Mollusca</taxon>
        <taxon>Bivalvia</taxon>
        <taxon>Autobranchia</taxon>
        <taxon>Pteriomorphia</taxon>
        <taxon>Ostreida</taxon>
        <taxon>Ostreoidea</taxon>
        <taxon>Ostreidae</taxon>
        <taxon>Crassostrea</taxon>
    </lineage>
</organism>
<dbReference type="OrthoDB" id="6132182at2759"/>
<dbReference type="GO" id="GO:0016491">
    <property type="term" value="F:oxidoreductase activity"/>
    <property type="evidence" value="ECO:0007669"/>
    <property type="project" value="InterPro"/>
</dbReference>
<dbReference type="PANTHER" id="PTHR11474:SF126">
    <property type="entry name" value="TYROSINASE-LIKE PROTEIN TYR-1-RELATED"/>
    <property type="match status" value="1"/>
</dbReference>
<dbReference type="Pfam" id="PF00264">
    <property type="entry name" value="Tyrosinase"/>
    <property type="match status" value="1"/>
</dbReference>
<feature type="signal peptide" evidence="3">
    <location>
        <begin position="1"/>
        <end position="19"/>
    </location>
</feature>
<dbReference type="SUPFAM" id="SSF48056">
    <property type="entry name" value="Di-copper centre-containing domain"/>
    <property type="match status" value="1"/>
</dbReference>
<evidence type="ECO:0000256" key="1">
    <source>
        <dbReference type="ARBA" id="ARBA00022723"/>
    </source>
</evidence>
<dbReference type="InterPro" id="IPR008922">
    <property type="entry name" value="Di-copper_centre_dom_sf"/>
</dbReference>
<dbReference type="Proteomes" id="UP000694844">
    <property type="component" value="Chromosome 5"/>
</dbReference>
<dbReference type="InterPro" id="IPR002227">
    <property type="entry name" value="Tyrosinase_Cu-bd"/>
</dbReference>
<keyword evidence="5" id="KW-1185">Reference proteome</keyword>
<sequence length="703" mass="78677">MESFLLVSIWLGFLGLSTALLEPMPLPLDIQECYDQQSYNTTPSFDIALHIQNFCFQNYEYKQIASGKIWSGPNVTQEGVNYIASLFRQIFQEAEDYQRLKRKGGRVKRQAPLRRYRREVRSPGAFQPFARCIQDLQTRNVEGDNTGRNTYQTLAAFHSGAALRTAHGGPGFGPWHRIYLLLLETACGVAIPYWDSGVDHDMEDPTQSVLWGDNYFGNGDGVVVSGPFRDMRTILGGPIIRNYGTGDSALFTKTGLDAVLRQRNYGDITEPKFGQDYINSLEGHHNGPHVWTGGHIARPNTAAYDPVFFMHHSYVDAVWERFRERQVENRVNPETDYPANTPPGHGINDNIDFRPYINIITNRIGMSNLIANLVTYEPFPSCENQCNRSPDLTCDFRRRVCVSRTRPLEARVPTGAAFFRSDRTMAAFGQSEPRMMAEAAGPIPAGEKFRSSPFRDTRTREDTIGTAPVAPEIQAASFQVREVQSRFRRDASQLSKNDSSHHVHYQSISSISRSFTNTFLLDGKVDPTLWVYVPVRIVYTRSPNAKGNDPTLLGNAELANDACPTVNSGASKVFVASNGLNYYGNYKEFAIIDERQPFSITTTAVGIKNPDFGDGEVLFTAYDSCGRPCRPMCSTFVNGQQKYKACSGAFKISSAAPAMYKYSYKEALTVSLSTYNLIDLSLEDPSPPLAIVCGNDKAWPWDY</sequence>
<dbReference type="Gene3D" id="1.10.1280.10">
    <property type="entry name" value="Di-copper center containing domain from catechol oxidase"/>
    <property type="match status" value="1"/>
</dbReference>
<gene>
    <name evidence="6" type="primary">LOC111136737</name>
</gene>
<evidence type="ECO:0000256" key="2">
    <source>
        <dbReference type="ARBA" id="ARBA00023008"/>
    </source>
</evidence>
<keyword evidence="1" id="KW-0479">Metal-binding</keyword>
<keyword evidence="2" id="KW-0186">Copper</keyword>
<proteinExistence type="predicted"/>
<evidence type="ECO:0000313" key="5">
    <source>
        <dbReference type="Proteomes" id="UP000694844"/>
    </source>
</evidence>
<dbReference type="RefSeq" id="XP_022343534.1">
    <property type="nucleotide sequence ID" value="XM_022487826.1"/>
</dbReference>
<feature type="domain" description="Tyrosinase copper-binding" evidence="4">
    <location>
        <begin position="305"/>
        <end position="316"/>
    </location>
</feature>